<protein>
    <recommendedName>
        <fullName evidence="4">SKI-interacting protein SKIP SNW domain-containing protein</fullName>
    </recommendedName>
</protein>
<feature type="region of interest" description="Disordered" evidence="3">
    <location>
        <begin position="343"/>
        <end position="483"/>
    </location>
</feature>
<feature type="region of interest" description="Disordered" evidence="3">
    <location>
        <begin position="99"/>
        <end position="203"/>
    </location>
</feature>
<feature type="compositionally biased region" description="Basic and acidic residues" evidence="3">
    <location>
        <begin position="349"/>
        <end position="412"/>
    </location>
</feature>
<reference evidence="5 6" key="1">
    <citation type="journal article" date="2013" name="Curr. Biol.">
        <title>The Genome of the Foraminiferan Reticulomyxa filosa.</title>
        <authorList>
            <person name="Glockner G."/>
            <person name="Hulsmann N."/>
            <person name="Schleicher M."/>
            <person name="Noegel A.A."/>
            <person name="Eichinger L."/>
            <person name="Gallinger C."/>
            <person name="Pawlowski J."/>
            <person name="Sierra R."/>
            <person name="Euteneuer U."/>
            <person name="Pillet L."/>
            <person name="Moustafa A."/>
            <person name="Platzer M."/>
            <person name="Groth M."/>
            <person name="Szafranski K."/>
            <person name="Schliwa M."/>
        </authorList>
    </citation>
    <scope>NUCLEOTIDE SEQUENCE [LARGE SCALE GENOMIC DNA]</scope>
</reference>
<feature type="domain" description="SKI-interacting protein SKIP SNW" evidence="4">
    <location>
        <begin position="2"/>
        <end position="98"/>
    </location>
</feature>
<evidence type="ECO:0000313" key="5">
    <source>
        <dbReference type="EMBL" id="ETO25847.1"/>
    </source>
</evidence>
<comment type="similarity">
    <text evidence="1">Belongs to the SNW family.</text>
</comment>
<organism evidence="5 6">
    <name type="scientific">Reticulomyxa filosa</name>
    <dbReference type="NCBI Taxonomy" id="46433"/>
    <lineage>
        <taxon>Eukaryota</taxon>
        <taxon>Sar</taxon>
        <taxon>Rhizaria</taxon>
        <taxon>Retaria</taxon>
        <taxon>Foraminifera</taxon>
        <taxon>Monothalamids</taxon>
        <taxon>Reticulomyxidae</taxon>
        <taxon>Reticulomyxa</taxon>
    </lineage>
</organism>
<evidence type="ECO:0000259" key="4">
    <source>
        <dbReference type="Pfam" id="PF02731"/>
    </source>
</evidence>
<sequence>MVTQEDQKNWKIPPCVSSWKNSRGYTLPLHQRLAADGRSLQNHAINDKFAKFTESLHMAERQARYEVEERAKMRLLLAKKKKQEMEKELTNIAKAVKQTFQKKEHSNSPDSDHNHVQGKEKRRDVRDYDKEKEERTRQERERKRRTNDSDNGEDEDEDAVTEKQIRDRQARDKIRQERAKERKREFRLEQSKHHSSRQRERDITEKIALQQLNTKKSGESVFDQRLFNQESGIGSGFEIDDCYVIINMYLFIIIIISYNLYDKPLFNATSKKIYRPKHMDLEMYGNEEEHQDIDKLLEQSSKFKPHKGFEGAEAIRGQRHAGAPVEFVKAGIDADDVNYSKNLVPGLQENKKAPTKDETRQDKGRYQQDDGQDRQREDKRERDRYDREQHRDSDNERRRPTHRDRERDDTNHKDRHRDKGHYNRHRDREHDRHRDHGNDGHKEQDREHDRRRRDTSKDRRRRRSHSHSRSRSQSYSKERHHRR</sequence>
<evidence type="ECO:0000313" key="6">
    <source>
        <dbReference type="Proteomes" id="UP000023152"/>
    </source>
</evidence>
<feature type="compositionally biased region" description="Basic and acidic residues" evidence="3">
    <location>
        <begin position="101"/>
        <end position="141"/>
    </location>
</feature>
<feature type="compositionally biased region" description="Basic and acidic residues" evidence="3">
    <location>
        <begin position="426"/>
        <end position="448"/>
    </location>
</feature>
<evidence type="ECO:0000256" key="2">
    <source>
        <dbReference type="SAM" id="Coils"/>
    </source>
</evidence>
<feature type="compositionally biased region" description="Basic residues" evidence="3">
    <location>
        <begin position="413"/>
        <end position="425"/>
    </location>
</feature>
<feature type="compositionally biased region" description="Basic and acidic residues" evidence="3">
    <location>
        <begin position="160"/>
        <end position="203"/>
    </location>
</feature>
<feature type="compositionally biased region" description="Acidic residues" evidence="3">
    <location>
        <begin position="150"/>
        <end position="159"/>
    </location>
</feature>
<dbReference type="Proteomes" id="UP000023152">
    <property type="component" value="Unassembled WGS sequence"/>
</dbReference>
<dbReference type="AlphaFoldDB" id="X6NKF8"/>
<comment type="caution">
    <text evidence="5">The sequence shown here is derived from an EMBL/GenBank/DDBJ whole genome shotgun (WGS) entry which is preliminary data.</text>
</comment>
<dbReference type="OrthoDB" id="666364at2759"/>
<evidence type="ECO:0000256" key="3">
    <source>
        <dbReference type="SAM" id="MobiDB-lite"/>
    </source>
</evidence>
<dbReference type="InterPro" id="IPR017862">
    <property type="entry name" value="SKI-int_prot_SKIP"/>
</dbReference>
<feature type="compositionally biased region" description="Basic residues" evidence="3">
    <location>
        <begin position="449"/>
        <end position="470"/>
    </location>
</feature>
<keyword evidence="6" id="KW-1185">Reference proteome</keyword>
<dbReference type="EMBL" id="ASPP01008247">
    <property type="protein sequence ID" value="ETO25847.1"/>
    <property type="molecule type" value="Genomic_DNA"/>
</dbReference>
<proteinExistence type="inferred from homology"/>
<dbReference type="InterPro" id="IPR004015">
    <property type="entry name" value="SKI-int_prot_SKIP_SNW-dom"/>
</dbReference>
<dbReference type="GO" id="GO:0005681">
    <property type="term" value="C:spliceosomal complex"/>
    <property type="evidence" value="ECO:0007669"/>
    <property type="project" value="InterPro"/>
</dbReference>
<gene>
    <name evidence="5" type="ORF">RFI_11289</name>
</gene>
<evidence type="ECO:0000256" key="1">
    <source>
        <dbReference type="ARBA" id="ARBA00010197"/>
    </source>
</evidence>
<dbReference type="Pfam" id="PF02731">
    <property type="entry name" value="SKIP_SNW"/>
    <property type="match status" value="1"/>
</dbReference>
<accession>X6NKF8</accession>
<feature type="coiled-coil region" evidence="2">
    <location>
        <begin position="68"/>
        <end position="98"/>
    </location>
</feature>
<keyword evidence="2" id="KW-0175">Coiled coil</keyword>
<name>X6NKF8_RETFI</name>
<dbReference type="PANTHER" id="PTHR12096">
    <property type="entry name" value="NUCLEAR PROTEIN SKIP-RELATED"/>
    <property type="match status" value="1"/>
</dbReference>
<dbReference type="GO" id="GO:0000398">
    <property type="term" value="P:mRNA splicing, via spliceosome"/>
    <property type="evidence" value="ECO:0007669"/>
    <property type="project" value="InterPro"/>
</dbReference>